<dbReference type="InterPro" id="IPR004088">
    <property type="entry name" value="KH_dom_type_1"/>
</dbReference>
<evidence type="ECO:0000256" key="2">
    <source>
        <dbReference type="PROSITE-ProRule" id="PRU00117"/>
    </source>
</evidence>
<name>A0A7S2QNB2_9DINO</name>
<dbReference type="PANTHER" id="PTHR10288">
    <property type="entry name" value="KH DOMAIN CONTAINING RNA BINDING PROTEIN"/>
    <property type="match status" value="1"/>
</dbReference>
<dbReference type="SMART" id="SM00322">
    <property type="entry name" value="KH"/>
    <property type="match status" value="2"/>
</dbReference>
<dbReference type="GO" id="GO:0003723">
    <property type="term" value="F:RNA binding"/>
    <property type="evidence" value="ECO:0007669"/>
    <property type="project" value="UniProtKB-UniRule"/>
</dbReference>
<evidence type="ECO:0000313" key="4">
    <source>
        <dbReference type="EMBL" id="CAD9647121.1"/>
    </source>
</evidence>
<keyword evidence="2" id="KW-0694">RNA-binding</keyword>
<keyword evidence="1" id="KW-0677">Repeat</keyword>
<evidence type="ECO:0000259" key="3">
    <source>
        <dbReference type="SMART" id="SM00322"/>
    </source>
</evidence>
<dbReference type="AlphaFoldDB" id="A0A7S2QNB2"/>
<feature type="domain" description="K Homology" evidence="3">
    <location>
        <begin position="1"/>
        <end position="70"/>
    </location>
</feature>
<evidence type="ECO:0000256" key="1">
    <source>
        <dbReference type="ARBA" id="ARBA00022737"/>
    </source>
</evidence>
<dbReference type="PROSITE" id="PS50084">
    <property type="entry name" value="KH_TYPE_1"/>
    <property type="match status" value="2"/>
</dbReference>
<organism evidence="4">
    <name type="scientific">Zooxanthella nutricula</name>
    <dbReference type="NCBI Taxonomy" id="1333877"/>
    <lineage>
        <taxon>Eukaryota</taxon>
        <taxon>Sar</taxon>
        <taxon>Alveolata</taxon>
        <taxon>Dinophyceae</taxon>
        <taxon>Peridiniales</taxon>
        <taxon>Peridiniales incertae sedis</taxon>
        <taxon>Zooxanthella</taxon>
    </lineage>
</organism>
<protein>
    <recommendedName>
        <fullName evidence="3">K Homology domain-containing protein</fullName>
    </recommendedName>
</protein>
<dbReference type="EMBL" id="HBGW01102764">
    <property type="protein sequence ID" value="CAD9647121.1"/>
    <property type="molecule type" value="Transcribed_RNA"/>
</dbReference>
<feature type="domain" description="K Homology" evidence="3">
    <location>
        <begin position="83"/>
        <end position="152"/>
    </location>
</feature>
<reference evidence="4" key="1">
    <citation type="submission" date="2021-01" db="EMBL/GenBank/DDBJ databases">
        <authorList>
            <person name="Corre E."/>
            <person name="Pelletier E."/>
            <person name="Niang G."/>
            <person name="Scheremetjew M."/>
            <person name="Finn R."/>
            <person name="Kale V."/>
            <person name="Holt S."/>
            <person name="Cochrane G."/>
            <person name="Meng A."/>
            <person name="Brown T."/>
            <person name="Cohen L."/>
        </authorList>
    </citation>
    <scope>NUCLEOTIDE SEQUENCE</scope>
    <source>
        <strain evidence="4">RCC3387</strain>
    </source>
</reference>
<dbReference type="Gene3D" id="3.30.1370.10">
    <property type="entry name" value="K Homology domain, type 1"/>
    <property type="match status" value="2"/>
</dbReference>
<dbReference type="InterPro" id="IPR004087">
    <property type="entry name" value="KH_dom"/>
</dbReference>
<dbReference type="InterPro" id="IPR036612">
    <property type="entry name" value="KH_dom_type_1_sf"/>
</dbReference>
<proteinExistence type="predicted"/>
<dbReference type="Pfam" id="PF00013">
    <property type="entry name" value="KH_1"/>
    <property type="match status" value="2"/>
</dbReference>
<dbReference type="SUPFAM" id="SSF54791">
    <property type="entry name" value="Eukaryotic type KH-domain (KH-domain type I)"/>
    <property type="match status" value="2"/>
</dbReference>
<dbReference type="CDD" id="cd00105">
    <property type="entry name" value="KH-I"/>
    <property type="match status" value="1"/>
</dbReference>
<accession>A0A7S2QNB2</accession>
<sequence length="257" mass="27966">MQTHLVVPARLAEAVLGKRGAEARRIAATVGCQLQVRAPCDDREADQRVIIVGTSSQCTVVQEVLFGRLAEALRAHGQPLAADRAALLLFIRAEAAGVVVGKQGFVLRQIGQQSGASIELLREEVKRLRPCIITGTWQNVLRAERHVFDLVSAVPVALPAPRRPWRRHEPGRGPKVPLPRTRVSAAPAAGVVVSWRGQFGWVQPCEPIDHHQANAHQGLLYLHCKDFVGGAPVAGQRVRYQVYSDSNGLGAEECFAE</sequence>
<gene>
    <name evidence="4" type="ORF">BRAN1462_LOCUS64943</name>
</gene>